<dbReference type="InterPro" id="IPR045515">
    <property type="entry name" value="DUF6440"/>
</dbReference>
<comment type="caution">
    <text evidence="2">The sequence shown here is derived from an EMBL/GenBank/DDBJ whole genome shotgun (WGS) entry which is preliminary data.</text>
</comment>
<evidence type="ECO:0000259" key="1">
    <source>
        <dbReference type="Pfam" id="PF20037"/>
    </source>
</evidence>
<sequence length="57" mass="6338">MSKNNRFEIVYQETGLKSEKTIYVDKETGVNYLFIANGFGGGLTPLLDVEGKPIITK</sequence>
<dbReference type="RefSeq" id="WP_117467742.1">
    <property type="nucleotide sequence ID" value="NZ_QSRE01000005.1"/>
</dbReference>
<evidence type="ECO:0000313" key="2">
    <source>
        <dbReference type="EMBL" id="RGD72512.1"/>
    </source>
</evidence>
<dbReference type="Proteomes" id="UP000261023">
    <property type="component" value="Unassembled WGS sequence"/>
</dbReference>
<dbReference type="EMBL" id="QTJW01000001">
    <property type="protein sequence ID" value="RGD72512.1"/>
    <property type="molecule type" value="Genomic_DNA"/>
</dbReference>
<organism evidence="2 3">
    <name type="scientific">Hungatella hathewayi</name>
    <dbReference type="NCBI Taxonomy" id="154046"/>
    <lineage>
        <taxon>Bacteria</taxon>
        <taxon>Bacillati</taxon>
        <taxon>Bacillota</taxon>
        <taxon>Clostridia</taxon>
        <taxon>Lachnospirales</taxon>
        <taxon>Lachnospiraceae</taxon>
        <taxon>Hungatella</taxon>
    </lineage>
</organism>
<dbReference type="Pfam" id="PF20037">
    <property type="entry name" value="DUF6440"/>
    <property type="match status" value="1"/>
</dbReference>
<feature type="domain" description="DUF6440" evidence="1">
    <location>
        <begin position="6"/>
        <end position="56"/>
    </location>
</feature>
<gene>
    <name evidence="2" type="ORF">DWX31_01315</name>
</gene>
<protein>
    <submittedName>
        <fullName evidence="2">Xylan 1,4-beta-xylosidase</fullName>
    </submittedName>
</protein>
<evidence type="ECO:0000313" key="3">
    <source>
        <dbReference type="Proteomes" id="UP000261023"/>
    </source>
</evidence>
<reference evidence="2 3" key="1">
    <citation type="submission" date="2018-08" db="EMBL/GenBank/DDBJ databases">
        <title>A genome reference for cultivated species of the human gut microbiota.</title>
        <authorList>
            <person name="Zou Y."/>
            <person name="Xue W."/>
            <person name="Luo G."/>
        </authorList>
    </citation>
    <scope>NUCLEOTIDE SEQUENCE [LARGE SCALE GENOMIC DNA]</scope>
    <source>
        <strain evidence="2 3">AF19-13AC</strain>
    </source>
</reference>
<dbReference type="AlphaFoldDB" id="A0A3E3DTB8"/>
<name>A0A3E3DTB8_9FIRM</name>
<accession>A0A3E3DTB8</accession>
<dbReference type="OrthoDB" id="9135364at2"/>
<proteinExistence type="predicted"/>